<reference evidence="1" key="2">
    <citation type="submission" date="2020-06" db="EMBL/GenBank/DDBJ databases">
        <title>Helianthus annuus Genome sequencing and assembly Release 2.</title>
        <authorList>
            <person name="Gouzy J."/>
            <person name="Langlade N."/>
            <person name="Munos S."/>
        </authorList>
    </citation>
    <scope>NUCLEOTIDE SEQUENCE</scope>
    <source>
        <tissue evidence="1">Leaves</tissue>
    </source>
</reference>
<protein>
    <submittedName>
        <fullName evidence="1">Uncharacterized protein</fullName>
    </submittedName>
</protein>
<gene>
    <name evidence="1" type="ORF">HanXRQr2_Chr03g0115591</name>
</gene>
<accession>A0A9K3JH07</accession>
<organism evidence="1 2">
    <name type="scientific">Helianthus annuus</name>
    <name type="common">Common sunflower</name>
    <dbReference type="NCBI Taxonomy" id="4232"/>
    <lineage>
        <taxon>Eukaryota</taxon>
        <taxon>Viridiplantae</taxon>
        <taxon>Streptophyta</taxon>
        <taxon>Embryophyta</taxon>
        <taxon>Tracheophyta</taxon>
        <taxon>Spermatophyta</taxon>
        <taxon>Magnoliopsida</taxon>
        <taxon>eudicotyledons</taxon>
        <taxon>Gunneridae</taxon>
        <taxon>Pentapetalae</taxon>
        <taxon>asterids</taxon>
        <taxon>campanulids</taxon>
        <taxon>Asterales</taxon>
        <taxon>Asteraceae</taxon>
        <taxon>Asteroideae</taxon>
        <taxon>Heliantheae alliance</taxon>
        <taxon>Heliantheae</taxon>
        <taxon>Helianthus</taxon>
    </lineage>
</organism>
<dbReference type="AlphaFoldDB" id="A0A9K3JH07"/>
<dbReference type="EMBL" id="MNCJ02000318">
    <property type="protein sequence ID" value="KAF5814831.1"/>
    <property type="molecule type" value="Genomic_DNA"/>
</dbReference>
<comment type="caution">
    <text evidence="1">The sequence shown here is derived from an EMBL/GenBank/DDBJ whole genome shotgun (WGS) entry which is preliminary data.</text>
</comment>
<dbReference type="Gramene" id="mRNA:HanXRQr2_Chr03g0115591">
    <property type="protein sequence ID" value="CDS:HanXRQr2_Chr03g0115591.1"/>
    <property type="gene ID" value="HanXRQr2_Chr03g0115591"/>
</dbReference>
<name>A0A9K3JH07_HELAN</name>
<reference evidence="1" key="1">
    <citation type="journal article" date="2017" name="Nature">
        <title>The sunflower genome provides insights into oil metabolism, flowering and Asterid evolution.</title>
        <authorList>
            <person name="Badouin H."/>
            <person name="Gouzy J."/>
            <person name="Grassa C.J."/>
            <person name="Murat F."/>
            <person name="Staton S.E."/>
            <person name="Cottret L."/>
            <person name="Lelandais-Briere C."/>
            <person name="Owens G.L."/>
            <person name="Carrere S."/>
            <person name="Mayjonade B."/>
            <person name="Legrand L."/>
            <person name="Gill N."/>
            <person name="Kane N.C."/>
            <person name="Bowers J.E."/>
            <person name="Hubner S."/>
            <person name="Bellec A."/>
            <person name="Berard A."/>
            <person name="Berges H."/>
            <person name="Blanchet N."/>
            <person name="Boniface M.C."/>
            <person name="Brunel D."/>
            <person name="Catrice O."/>
            <person name="Chaidir N."/>
            <person name="Claudel C."/>
            <person name="Donnadieu C."/>
            <person name="Faraut T."/>
            <person name="Fievet G."/>
            <person name="Helmstetter N."/>
            <person name="King M."/>
            <person name="Knapp S.J."/>
            <person name="Lai Z."/>
            <person name="Le Paslier M.C."/>
            <person name="Lippi Y."/>
            <person name="Lorenzon L."/>
            <person name="Mandel J.R."/>
            <person name="Marage G."/>
            <person name="Marchand G."/>
            <person name="Marquand E."/>
            <person name="Bret-Mestries E."/>
            <person name="Morien E."/>
            <person name="Nambeesan S."/>
            <person name="Nguyen T."/>
            <person name="Pegot-Espagnet P."/>
            <person name="Pouilly N."/>
            <person name="Raftis F."/>
            <person name="Sallet E."/>
            <person name="Schiex T."/>
            <person name="Thomas J."/>
            <person name="Vandecasteele C."/>
            <person name="Vares D."/>
            <person name="Vear F."/>
            <person name="Vautrin S."/>
            <person name="Crespi M."/>
            <person name="Mangin B."/>
            <person name="Burke J.M."/>
            <person name="Salse J."/>
            <person name="Munos S."/>
            <person name="Vincourt P."/>
            <person name="Rieseberg L.H."/>
            <person name="Langlade N.B."/>
        </authorList>
    </citation>
    <scope>NUCLEOTIDE SEQUENCE</scope>
    <source>
        <tissue evidence="1">Leaves</tissue>
    </source>
</reference>
<evidence type="ECO:0000313" key="1">
    <source>
        <dbReference type="EMBL" id="KAF5814831.1"/>
    </source>
</evidence>
<evidence type="ECO:0000313" key="2">
    <source>
        <dbReference type="Proteomes" id="UP000215914"/>
    </source>
</evidence>
<sequence length="70" mass="7985">MKGGYENYLINKQHNKLTRQFDKPKLCVTVSGPPQSVLFPEPGVHTSFGWSQLNQENSKIKSSLKFEYSP</sequence>
<dbReference type="Proteomes" id="UP000215914">
    <property type="component" value="Unassembled WGS sequence"/>
</dbReference>
<proteinExistence type="predicted"/>
<keyword evidence="2" id="KW-1185">Reference proteome</keyword>